<keyword evidence="2" id="KW-1185">Reference proteome</keyword>
<gene>
    <name evidence="1" type="ORF">HNR40_006285</name>
</gene>
<evidence type="ECO:0008006" key="3">
    <source>
        <dbReference type="Google" id="ProtNLM"/>
    </source>
</evidence>
<reference evidence="1 2" key="1">
    <citation type="submission" date="2020-08" db="EMBL/GenBank/DDBJ databases">
        <title>Genomic Encyclopedia of Type Strains, Phase IV (KMG-IV): sequencing the most valuable type-strain genomes for metagenomic binning, comparative biology and taxonomic classification.</title>
        <authorList>
            <person name="Goeker M."/>
        </authorList>
    </citation>
    <scope>NUCLEOTIDE SEQUENCE [LARGE SCALE GENOMIC DNA]</scope>
    <source>
        <strain evidence="1 2">DSM 45385</strain>
    </source>
</reference>
<evidence type="ECO:0000313" key="2">
    <source>
        <dbReference type="Proteomes" id="UP000568380"/>
    </source>
</evidence>
<proteinExistence type="predicted"/>
<protein>
    <recommendedName>
        <fullName evidence="3">Lipoprotein</fullName>
    </recommendedName>
</protein>
<dbReference type="EMBL" id="JACHIN010000009">
    <property type="protein sequence ID" value="MBB5080796.1"/>
    <property type="molecule type" value="Genomic_DNA"/>
</dbReference>
<dbReference type="Proteomes" id="UP000568380">
    <property type="component" value="Unassembled WGS sequence"/>
</dbReference>
<comment type="caution">
    <text evidence="1">The sequence shown here is derived from an EMBL/GenBank/DDBJ whole genome shotgun (WGS) entry which is preliminary data.</text>
</comment>
<accession>A0A7W8A902</accession>
<evidence type="ECO:0000313" key="1">
    <source>
        <dbReference type="EMBL" id="MBB5080796.1"/>
    </source>
</evidence>
<dbReference type="PROSITE" id="PS51257">
    <property type="entry name" value="PROKAR_LIPOPROTEIN"/>
    <property type="match status" value="1"/>
</dbReference>
<organism evidence="1 2">
    <name type="scientific">Nonomuraea endophytica</name>
    <dbReference type="NCBI Taxonomy" id="714136"/>
    <lineage>
        <taxon>Bacteria</taxon>
        <taxon>Bacillati</taxon>
        <taxon>Actinomycetota</taxon>
        <taxon>Actinomycetes</taxon>
        <taxon>Streptosporangiales</taxon>
        <taxon>Streptosporangiaceae</taxon>
        <taxon>Nonomuraea</taxon>
    </lineage>
</organism>
<sequence length="123" mass="12725">MRRLSAVLAAVVLASGCGTIQEAGAILNATEACDEATKVADDLLTRIPGLAGKPPELDKALDAAAERLKNIGVKSGNATLSDALGALSRSYQEIEVTDGPAAVQKIRTETTRSLQVVTRACGY</sequence>
<name>A0A7W8A902_9ACTN</name>
<dbReference type="RefSeq" id="WP_184967580.1">
    <property type="nucleotide sequence ID" value="NZ_JACHIN010000009.1"/>
</dbReference>
<dbReference type="AlphaFoldDB" id="A0A7W8A902"/>